<name>U3A3S0_VIBPR</name>
<sequence length="200" mass="22320">MKLIVGRDSTWSLRSWLCASLAGFMPELEIIDLSRGEASKQLHRLSPTGLVPVLKDGDIEVHDSLAIAEYLNEQSDGNLYPSDTAQRALARSLCAELHAGFPLLRSRCPFTLDAVTPVQPDAAMQRELTRIERIFSNANSHFYFAQPSVVDAFFAVMAVRLQHYGLELVGSAGEYQHQLLRWPALKEALKQARLWREAGA</sequence>
<feature type="domain" description="GST N-terminal" evidence="1">
    <location>
        <begin position="1"/>
        <end position="79"/>
    </location>
</feature>
<dbReference type="GO" id="GO:0004364">
    <property type="term" value="F:glutathione transferase activity"/>
    <property type="evidence" value="ECO:0007669"/>
    <property type="project" value="TreeGrafter"/>
</dbReference>
<gene>
    <name evidence="2" type="ORF">VPR01S_12_01350</name>
</gene>
<accession>U3A3S0</accession>
<comment type="caution">
    <text evidence="2">The sequence shown here is derived from an EMBL/GenBank/DDBJ whole genome shotgun (WGS) entry which is preliminary data.</text>
</comment>
<evidence type="ECO:0000259" key="1">
    <source>
        <dbReference type="PROSITE" id="PS50404"/>
    </source>
</evidence>
<organism evidence="2 3">
    <name type="scientific">Vibrio proteolyticus NBRC 13287</name>
    <dbReference type="NCBI Taxonomy" id="1219065"/>
    <lineage>
        <taxon>Bacteria</taxon>
        <taxon>Pseudomonadati</taxon>
        <taxon>Pseudomonadota</taxon>
        <taxon>Gammaproteobacteria</taxon>
        <taxon>Vibrionales</taxon>
        <taxon>Vibrionaceae</taxon>
        <taxon>Vibrio</taxon>
    </lineage>
</organism>
<dbReference type="PANTHER" id="PTHR42673">
    <property type="entry name" value="MALEYLACETOACETATE ISOMERASE"/>
    <property type="match status" value="1"/>
</dbReference>
<dbReference type="GO" id="GO:0006749">
    <property type="term" value="P:glutathione metabolic process"/>
    <property type="evidence" value="ECO:0007669"/>
    <property type="project" value="TreeGrafter"/>
</dbReference>
<dbReference type="SUPFAM" id="SSF47616">
    <property type="entry name" value="GST C-terminal domain-like"/>
    <property type="match status" value="1"/>
</dbReference>
<dbReference type="InterPro" id="IPR004045">
    <property type="entry name" value="Glutathione_S-Trfase_N"/>
</dbReference>
<dbReference type="RefSeq" id="WP_021706296.1">
    <property type="nucleotide sequence ID" value="NZ_BATJ01000012.1"/>
</dbReference>
<dbReference type="Gene3D" id="3.40.30.10">
    <property type="entry name" value="Glutaredoxin"/>
    <property type="match status" value="1"/>
</dbReference>
<dbReference type="Pfam" id="PF13409">
    <property type="entry name" value="GST_N_2"/>
    <property type="match status" value="1"/>
</dbReference>
<dbReference type="eggNOG" id="COG0625">
    <property type="taxonomic scope" value="Bacteria"/>
</dbReference>
<dbReference type="GO" id="GO:0016034">
    <property type="term" value="F:maleylacetoacetate isomerase activity"/>
    <property type="evidence" value="ECO:0007669"/>
    <property type="project" value="TreeGrafter"/>
</dbReference>
<dbReference type="GO" id="GO:0006559">
    <property type="term" value="P:L-phenylalanine catabolic process"/>
    <property type="evidence" value="ECO:0007669"/>
    <property type="project" value="TreeGrafter"/>
</dbReference>
<dbReference type="Proteomes" id="UP000016570">
    <property type="component" value="Unassembled WGS sequence"/>
</dbReference>
<dbReference type="PANTHER" id="PTHR42673:SF4">
    <property type="entry name" value="MALEYLACETOACETATE ISOMERASE"/>
    <property type="match status" value="1"/>
</dbReference>
<dbReference type="InterPro" id="IPR036249">
    <property type="entry name" value="Thioredoxin-like_sf"/>
</dbReference>
<dbReference type="InterPro" id="IPR036282">
    <property type="entry name" value="Glutathione-S-Trfase_C_sf"/>
</dbReference>
<dbReference type="EMBL" id="BATJ01000012">
    <property type="protein sequence ID" value="GAD68325.1"/>
    <property type="molecule type" value="Genomic_DNA"/>
</dbReference>
<keyword evidence="2" id="KW-0808">Transferase</keyword>
<reference evidence="2 3" key="1">
    <citation type="submission" date="2013-09" db="EMBL/GenBank/DDBJ databases">
        <title>Whole genome shotgun sequence of Vibrio proteolyticus NBRC 13287.</title>
        <authorList>
            <person name="Isaki S."/>
            <person name="Hosoyama A."/>
            <person name="Numata M."/>
            <person name="Hashimoto M."/>
            <person name="Hosoyama Y."/>
            <person name="Tsuchikane K."/>
            <person name="Noguchi M."/>
            <person name="Hirakata S."/>
            <person name="Ichikawa N."/>
            <person name="Ohji S."/>
            <person name="Yamazoe A."/>
            <person name="Fujita N."/>
        </authorList>
    </citation>
    <scope>NUCLEOTIDE SEQUENCE [LARGE SCALE GENOMIC DNA]</scope>
    <source>
        <strain evidence="2 3">NBRC 13287</strain>
    </source>
</reference>
<keyword evidence="3" id="KW-1185">Reference proteome</keyword>
<dbReference type="Gene3D" id="1.20.1050.10">
    <property type="match status" value="1"/>
</dbReference>
<evidence type="ECO:0000313" key="3">
    <source>
        <dbReference type="Proteomes" id="UP000016570"/>
    </source>
</evidence>
<dbReference type="SUPFAM" id="SSF52833">
    <property type="entry name" value="Thioredoxin-like"/>
    <property type="match status" value="1"/>
</dbReference>
<dbReference type="AlphaFoldDB" id="U3A3S0"/>
<dbReference type="PROSITE" id="PS50404">
    <property type="entry name" value="GST_NTER"/>
    <property type="match status" value="1"/>
</dbReference>
<evidence type="ECO:0000313" key="2">
    <source>
        <dbReference type="EMBL" id="GAD68325.1"/>
    </source>
</evidence>
<dbReference type="STRING" id="1219065.VPR01S_12_01350"/>
<proteinExistence type="predicted"/>
<protein>
    <submittedName>
        <fullName evidence="2">Glutathione S-transferase family protein</fullName>
    </submittedName>
</protein>